<dbReference type="AlphaFoldDB" id="A0AAV4RM85"/>
<reference evidence="2 3" key="1">
    <citation type="submission" date="2021-06" db="EMBL/GenBank/DDBJ databases">
        <title>Caerostris extrusa draft genome.</title>
        <authorList>
            <person name="Kono N."/>
            <person name="Arakawa K."/>
        </authorList>
    </citation>
    <scope>NUCLEOTIDE SEQUENCE [LARGE SCALE GENOMIC DNA]</scope>
</reference>
<proteinExistence type="predicted"/>
<feature type="transmembrane region" description="Helical" evidence="1">
    <location>
        <begin position="23"/>
        <end position="45"/>
    </location>
</feature>
<evidence type="ECO:0000313" key="2">
    <source>
        <dbReference type="EMBL" id="GIY21617.1"/>
    </source>
</evidence>
<accession>A0AAV4RM85</accession>
<keyword evidence="1" id="KW-0812">Transmembrane</keyword>
<keyword evidence="1" id="KW-1133">Transmembrane helix</keyword>
<evidence type="ECO:0000256" key="1">
    <source>
        <dbReference type="SAM" id="Phobius"/>
    </source>
</evidence>
<keyword evidence="1" id="KW-0472">Membrane</keyword>
<comment type="caution">
    <text evidence="2">The sequence shown here is derived from an EMBL/GenBank/DDBJ whole genome shotgun (WGS) entry which is preliminary data.</text>
</comment>
<evidence type="ECO:0000313" key="3">
    <source>
        <dbReference type="Proteomes" id="UP001054945"/>
    </source>
</evidence>
<keyword evidence="3" id="KW-1185">Reference proteome</keyword>
<protein>
    <submittedName>
        <fullName evidence="2">Uncharacterized protein</fullName>
    </submittedName>
</protein>
<sequence>MAGISLPDRSYILDNHFSVDSAMVAYFTLCWPQLLIPLQLLGLFITSSIPRKDASVYQRASFCLNEWMGKVNGLRLQPWISERRC</sequence>
<name>A0AAV4RM85_CAEEX</name>
<dbReference type="Proteomes" id="UP001054945">
    <property type="component" value="Unassembled WGS sequence"/>
</dbReference>
<organism evidence="2 3">
    <name type="scientific">Caerostris extrusa</name>
    <name type="common">Bark spider</name>
    <name type="synonym">Caerostris bankana</name>
    <dbReference type="NCBI Taxonomy" id="172846"/>
    <lineage>
        <taxon>Eukaryota</taxon>
        <taxon>Metazoa</taxon>
        <taxon>Ecdysozoa</taxon>
        <taxon>Arthropoda</taxon>
        <taxon>Chelicerata</taxon>
        <taxon>Arachnida</taxon>
        <taxon>Araneae</taxon>
        <taxon>Araneomorphae</taxon>
        <taxon>Entelegynae</taxon>
        <taxon>Araneoidea</taxon>
        <taxon>Araneidae</taxon>
        <taxon>Caerostris</taxon>
    </lineage>
</organism>
<dbReference type="EMBL" id="BPLR01008040">
    <property type="protein sequence ID" value="GIY21617.1"/>
    <property type="molecule type" value="Genomic_DNA"/>
</dbReference>
<gene>
    <name evidence="2" type="ORF">CEXT_601161</name>
</gene>